<dbReference type="Proteomes" id="UP001632038">
    <property type="component" value="Unassembled WGS sequence"/>
</dbReference>
<comment type="caution">
    <text evidence="1">The sequence shown here is derived from an EMBL/GenBank/DDBJ whole genome shotgun (WGS) entry which is preliminary data.</text>
</comment>
<accession>A0ABD3CQP3</accession>
<dbReference type="AlphaFoldDB" id="A0ABD3CQP3"/>
<organism evidence="1 2">
    <name type="scientific">Castilleja foliolosa</name>
    <dbReference type="NCBI Taxonomy" id="1961234"/>
    <lineage>
        <taxon>Eukaryota</taxon>
        <taxon>Viridiplantae</taxon>
        <taxon>Streptophyta</taxon>
        <taxon>Embryophyta</taxon>
        <taxon>Tracheophyta</taxon>
        <taxon>Spermatophyta</taxon>
        <taxon>Magnoliopsida</taxon>
        <taxon>eudicotyledons</taxon>
        <taxon>Gunneridae</taxon>
        <taxon>Pentapetalae</taxon>
        <taxon>asterids</taxon>
        <taxon>lamiids</taxon>
        <taxon>Lamiales</taxon>
        <taxon>Orobanchaceae</taxon>
        <taxon>Pedicularideae</taxon>
        <taxon>Castillejinae</taxon>
        <taxon>Castilleja</taxon>
    </lineage>
</organism>
<evidence type="ECO:0000313" key="2">
    <source>
        <dbReference type="Proteomes" id="UP001632038"/>
    </source>
</evidence>
<keyword evidence="2" id="KW-1185">Reference proteome</keyword>
<proteinExistence type="predicted"/>
<dbReference type="EMBL" id="JAVIJP010000032">
    <property type="protein sequence ID" value="KAL3631226.1"/>
    <property type="molecule type" value="Genomic_DNA"/>
</dbReference>
<reference evidence="2" key="1">
    <citation type="journal article" date="2024" name="IScience">
        <title>Strigolactones Initiate the Formation of Haustorium-like Structures in Castilleja.</title>
        <authorList>
            <person name="Buerger M."/>
            <person name="Peterson D."/>
            <person name="Chory J."/>
        </authorList>
    </citation>
    <scope>NUCLEOTIDE SEQUENCE [LARGE SCALE GENOMIC DNA]</scope>
</reference>
<sequence>MKRDTAEDRLDQGDPTCKVQEIIFPTPQLLDNLLDDRLKVARFWPAFENWSTK</sequence>
<protein>
    <submittedName>
        <fullName evidence="1">Uncharacterized protein</fullName>
    </submittedName>
</protein>
<gene>
    <name evidence="1" type="ORF">CASFOL_024210</name>
</gene>
<name>A0ABD3CQP3_9LAMI</name>
<evidence type="ECO:0000313" key="1">
    <source>
        <dbReference type="EMBL" id="KAL3631226.1"/>
    </source>
</evidence>